<sequence>MSQSLTPTDGRSGALAVIADAPTVPGADAPGAPGTRLPAPAPEALPAVAQAKARLDLADPLSISGYGQEVQAGMAAFNDQLLSRVKGADAGDVGGLLADLLVKAKGFNPLDAGGAKGGLLSRLFGRGGDELVRFRARFDSVADQIGQVVAELERRVSAVEGRAVELNELYSLNHQRFRDLEVLIAAGRERLREAEANDIPNAEVQAGGDAVGLQRVQEIRRAAERLDKKIHDLELLRMDSIQKAQQIRMMQANAIEVADSIRQAVTFTVPQWKNQFTLALTVKEQRDAVALGTALQDANNELMRRNAAVLNTTVQETARATQRGVIDVETLKVVHDNLISTIEGVTRIAEEGRRRREEGRRALDELEAGLRARLQAPAAAAPPRALPAR</sequence>
<dbReference type="InterPro" id="IPR008863">
    <property type="entry name" value="Toxic_anion-R_TelA"/>
</dbReference>
<comment type="similarity">
    <text evidence="1 2">Belongs to the TelA family.</text>
</comment>
<feature type="coiled-coil region" evidence="3">
    <location>
        <begin position="149"/>
        <end position="236"/>
    </location>
</feature>
<proteinExistence type="inferred from homology"/>
<dbReference type="PIRSF" id="PIRSF026508">
    <property type="entry name" value="TelA"/>
    <property type="match status" value="1"/>
</dbReference>
<protein>
    <submittedName>
        <fullName evidence="4">Toxic anion resistance protein</fullName>
    </submittedName>
</protein>
<dbReference type="Proteomes" id="UP001139516">
    <property type="component" value="Unassembled WGS sequence"/>
</dbReference>
<dbReference type="PANTHER" id="PTHR38432:SF1">
    <property type="entry name" value="TELA-LIKE PROTEIN SAOUHSC_01408"/>
    <property type="match status" value="1"/>
</dbReference>
<evidence type="ECO:0000313" key="4">
    <source>
        <dbReference type="EMBL" id="MCK8783260.1"/>
    </source>
</evidence>
<dbReference type="Pfam" id="PF05816">
    <property type="entry name" value="TelA"/>
    <property type="match status" value="1"/>
</dbReference>
<dbReference type="PANTHER" id="PTHR38432">
    <property type="entry name" value="TELA-LIKE PROTEIN SAOUHSC_01408"/>
    <property type="match status" value="1"/>
</dbReference>
<name>A0A9X1Y6T0_9PROT</name>
<organism evidence="4 5">
    <name type="scientific">Roseomonas acroporae</name>
    <dbReference type="NCBI Taxonomy" id="2937791"/>
    <lineage>
        <taxon>Bacteria</taxon>
        <taxon>Pseudomonadati</taxon>
        <taxon>Pseudomonadota</taxon>
        <taxon>Alphaproteobacteria</taxon>
        <taxon>Acetobacterales</taxon>
        <taxon>Roseomonadaceae</taxon>
        <taxon>Roseomonas</taxon>
    </lineage>
</organism>
<keyword evidence="5" id="KW-1185">Reference proteome</keyword>
<evidence type="ECO:0000256" key="1">
    <source>
        <dbReference type="ARBA" id="ARBA00005541"/>
    </source>
</evidence>
<accession>A0A9X1Y6T0</accession>
<keyword evidence="3" id="KW-0175">Coiled coil</keyword>
<reference evidence="4" key="1">
    <citation type="submission" date="2022-04" db="EMBL/GenBank/DDBJ databases">
        <title>Roseomonas acroporae sp. nov., isolated from coral Acropora digitifera.</title>
        <authorList>
            <person name="Sun H."/>
        </authorList>
    </citation>
    <scope>NUCLEOTIDE SEQUENCE</scope>
    <source>
        <strain evidence="4">NAR14</strain>
    </source>
</reference>
<evidence type="ECO:0000256" key="3">
    <source>
        <dbReference type="SAM" id="Coils"/>
    </source>
</evidence>
<dbReference type="EMBL" id="JALPRX010000008">
    <property type="protein sequence ID" value="MCK8783260.1"/>
    <property type="molecule type" value="Genomic_DNA"/>
</dbReference>
<dbReference type="RefSeq" id="WP_248665386.1">
    <property type="nucleotide sequence ID" value="NZ_JALPRX010000008.1"/>
</dbReference>
<evidence type="ECO:0000313" key="5">
    <source>
        <dbReference type="Proteomes" id="UP001139516"/>
    </source>
</evidence>
<evidence type="ECO:0000256" key="2">
    <source>
        <dbReference type="PIRNR" id="PIRNR026508"/>
    </source>
</evidence>
<dbReference type="AlphaFoldDB" id="A0A9X1Y6T0"/>
<comment type="caution">
    <text evidence="4">The sequence shown here is derived from an EMBL/GenBank/DDBJ whole genome shotgun (WGS) entry which is preliminary data.</text>
</comment>
<gene>
    <name evidence="4" type="ORF">M0638_02550</name>
</gene>